<evidence type="ECO:0000313" key="2">
    <source>
        <dbReference type="EMBL" id="CAE8609241.1"/>
    </source>
</evidence>
<proteinExistence type="predicted"/>
<gene>
    <name evidence="2" type="ORF">PGLA1383_LOCUS27068</name>
</gene>
<feature type="signal peptide" evidence="1">
    <location>
        <begin position="1"/>
        <end position="23"/>
    </location>
</feature>
<dbReference type="EMBL" id="CAJNNV010024261">
    <property type="protein sequence ID" value="CAE8609241.1"/>
    <property type="molecule type" value="Genomic_DNA"/>
</dbReference>
<evidence type="ECO:0008006" key="4">
    <source>
        <dbReference type="Google" id="ProtNLM"/>
    </source>
</evidence>
<dbReference type="AlphaFoldDB" id="A0A813FFE3"/>
<organism evidence="2 3">
    <name type="scientific">Polarella glacialis</name>
    <name type="common">Dinoflagellate</name>
    <dbReference type="NCBI Taxonomy" id="89957"/>
    <lineage>
        <taxon>Eukaryota</taxon>
        <taxon>Sar</taxon>
        <taxon>Alveolata</taxon>
        <taxon>Dinophyceae</taxon>
        <taxon>Suessiales</taxon>
        <taxon>Suessiaceae</taxon>
        <taxon>Polarella</taxon>
    </lineage>
</organism>
<evidence type="ECO:0000256" key="1">
    <source>
        <dbReference type="SAM" id="SignalP"/>
    </source>
</evidence>
<feature type="chain" id="PRO_5032513852" description="C3H1-type domain-containing protein" evidence="1">
    <location>
        <begin position="24"/>
        <end position="273"/>
    </location>
</feature>
<sequence length="273" mass="29562">MQAWHSGLVRIARLLLLQARVAALSVPAAASQSGGLVAASLRGRLVSEVILLLLKCLAVLHCCRMGERRRPTITNKNNGLSPGSTGHPELCRRRCMFFAAGNCAKSSTCGHCHLPHEHRRFHLDMQLRDTLRGLDEAERLSLLLPLMSDRADSLGISTEALELLTWLEHKLASALASSWPASRVAAARATLAATSQQPLSRLAHSLRKLTFSNLLGLALRTTSSASDGRQSNEALGEALGGLVADGPVQHALERLRAQLTKPDVQARHGRPWQ</sequence>
<name>A0A813FFE3_POLGL</name>
<evidence type="ECO:0000313" key="3">
    <source>
        <dbReference type="Proteomes" id="UP000654075"/>
    </source>
</evidence>
<dbReference type="OrthoDB" id="438498at2759"/>
<keyword evidence="1" id="KW-0732">Signal</keyword>
<dbReference type="Proteomes" id="UP000654075">
    <property type="component" value="Unassembled WGS sequence"/>
</dbReference>
<protein>
    <recommendedName>
        <fullName evidence="4">C3H1-type domain-containing protein</fullName>
    </recommendedName>
</protein>
<reference evidence="2" key="1">
    <citation type="submission" date="2021-02" db="EMBL/GenBank/DDBJ databases">
        <authorList>
            <person name="Dougan E. K."/>
            <person name="Rhodes N."/>
            <person name="Thang M."/>
            <person name="Chan C."/>
        </authorList>
    </citation>
    <scope>NUCLEOTIDE SEQUENCE</scope>
</reference>
<keyword evidence="3" id="KW-1185">Reference proteome</keyword>
<comment type="caution">
    <text evidence="2">The sequence shown here is derived from an EMBL/GenBank/DDBJ whole genome shotgun (WGS) entry which is preliminary data.</text>
</comment>
<accession>A0A813FFE3</accession>